<evidence type="ECO:0000256" key="1">
    <source>
        <dbReference type="ARBA" id="ARBA00005703"/>
    </source>
</evidence>
<dbReference type="STRING" id="870435.A0A0C3KXF5"/>
<proteinExistence type="inferred from homology"/>
<protein>
    <recommendedName>
        <fullName evidence="2">DNA/pantothenate metabolism flavoprotein C-terminal domain-containing protein</fullName>
    </recommendedName>
</protein>
<dbReference type="InParanoid" id="A0A0C3KXF5"/>
<dbReference type="Proteomes" id="UP000054217">
    <property type="component" value="Unassembled WGS sequence"/>
</dbReference>
<sequence length="355" mass="40340">MPDNATDTQTFSADLYFATQQKPAFLQDDKLMNEVRSFIAKHKNKRVVLVTSGGTTVPLELNVVRFLDNFSAGMLPRTRGATSAEYFLKQGYAVIFMHRQFSLQPFSRNYSHSTHPFLDFLEIEENSKENKGNDQRQPQITVKPSERAALLSVLRAYKAVQAEGTLLTLTFVTVDDYLFLLREVSRAMGTLGPRAMFYLAAAVSDFFLPRQRMSEHKIQSGKGSLSIEMDQVPKILKPMVADWAVGGFTVSFKLETDQALIIPKARKALQRYGHQIVIGNDLHHRKYRVVLVSPKRSSLLNAHANPDGDLSAEYEESWIEIDSSPSALHKEIEEDIVKELVRRHDEWISRHESQL</sequence>
<feature type="domain" description="DNA/pantothenate metabolism flavoprotein C-terminal" evidence="2">
    <location>
        <begin position="195"/>
        <end position="285"/>
    </location>
</feature>
<dbReference type="OrthoDB" id="70224at2759"/>
<name>A0A0C3KXF5_PISTI</name>
<dbReference type="Pfam" id="PF04127">
    <property type="entry name" value="DFP"/>
    <property type="match status" value="1"/>
</dbReference>
<dbReference type="EMBL" id="KN831945">
    <property type="protein sequence ID" value="KIO14212.1"/>
    <property type="molecule type" value="Genomic_DNA"/>
</dbReference>
<accession>A0A0C3KXF5</accession>
<reference evidence="4" key="2">
    <citation type="submission" date="2015-01" db="EMBL/GenBank/DDBJ databases">
        <title>Evolutionary Origins and Diversification of the Mycorrhizal Mutualists.</title>
        <authorList>
            <consortium name="DOE Joint Genome Institute"/>
            <consortium name="Mycorrhizal Genomics Consortium"/>
            <person name="Kohler A."/>
            <person name="Kuo A."/>
            <person name="Nagy L.G."/>
            <person name="Floudas D."/>
            <person name="Copeland A."/>
            <person name="Barry K.W."/>
            <person name="Cichocki N."/>
            <person name="Veneault-Fourrey C."/>
            <person name="LaButti K."/>
            <person name="Lindquist E.A."/>
            <person name="Lipzen A."/>
            <person name="Lundell T."/>
            <person name="Morin E."/>
            <person name="Murat C."/>
            <person name="Riley R."/>
            <person name="Ohm R."/>
            <person name="Sun H."/>
            <person name="Tunlid A."/>
            <person name="Henrissat B."/>
            <person name="Grigoriev I.V."/>
            <person name="Hibbett D.S."/>
            <person name="Martin F."/>
        </authorList>
    </citation>
    <scope>NUCLEOTIDE SEQUENCE [LARGE SCALE GENOMIC DNA]</scope>
    <source>
        <strain evidence="4">Marx 270</strain>
    </source>
</reference>
<evidence type="ECO:0000259" key="2">
    <source>
        <dbReference type="Pfam" id="PF04127"/>
    </source>
</evidence>
<dbReference type="FunCoup" id="A0A0C3KXF5">
    <property type="interactions" value="602"/>
</dbReference>
<gene>
    <name evidence="3" type="ORF">M404DRAFT_944964</name>
</gene>
<evidence type="ECO:0000313" key="3">
    <source>
        <dbReference type="EMBL" id="KIO14212.1"/>
    </source>
</evidence>
<comment type="similarity">
    <text evidence="1">Belongs to the PPC synthetase family.</text>
</comment>
<organism evidence="3 4">
    <name type="scientific">Pisolithus tinctorius Marx 270</name>
    <dbReference type="NCBI Taxonomy" id="870435"/>
    <lineage>
        <taxon>Eukaryota</taxon>
        <taxon>Fungi</taxon>
        <taxon>Dikarya</taxon>
        <taxon>Basidiomycota</taxon>
        <taxon>Agaricomycotina</taxon>
        <taxon>Agaricomycetes</taxon>
        <taxon>Agaricomycetidae</taxon>
        <taxon>Boletales</taxon>
        <taxon>Sclerodermatineae</taxon>
        <taxon>Pisolithaceae</taxon>
        <taxon>Pisolithus</taxon>
    </lineage>
</organism>
<dbReference type="PANTHER" id="PTHR12290">
    <property type="entry name" value="CORNICHON-RELATED"/>
    <property type="match status" value="1"/>
</dbReference>
<dbReference type="Gene3D" id="3.40.50.10300">
    <property type="entry name" value="CoaB-like"/>
    <property type="match status" value="1"/>
</dbReference>
<dbReference type="GO" id="GO:0003824">
    <property type="term" value="F:catalytic activity"/>
    <property type="evidence" value="ECO:0007669"/>
    <property type="project" value="UniProtKB-ARBA"/>
</dbReference>
<dbReference type="HOGENOM" id="CLU_042326_1_0_1"/>
<dbReference type="GO" id="GO:0015937">
    <property type="term" value="P:coenzyme A biosynthetic process"/>
    <property type="evidence" value="ECO:0007669"/>
    <property type="project" value="UniProtKB-ARBA"/>
</dbReference>
<reference evidence="3 4" key="1">
    <citation type="submission" date="2014-04" db="EMBL/GenBank/DDBJ databases">
        <authorList>
            <consortium name="DOE Joint Genome Institute"/>
            <person name="Kuo A."/>
            <person name="Kohler A."/>
            <person name="Costa M.D."/>
            <person name="Nagy L.G."/>
            <person name="Floudas D."/>
            <person name="Copeland A."/>
            <person name="Barry K.W."/>
            <person name="Cichocki N."/>
            <person name="Veneault-Fourrey C."/>
            <person name="LaButti K."/>
            <person name="Lindquist E.A."/>
            <person name="Lipzen A."/>
            <person name="Lundell T."/>
            <person name="Morin E."/>
            <person name="Murat C."/>
            <person name="Sun H."/>
            <person name="Tunlid A."/>
            <person name="Henrissat B."/>
            <person name="Grigoriev I.V."/>
            <person name="Hibbett D.S."/>
            <person name="Martin F."/>
            <person name="Nordberg H.P."/>
            <person name="Cantor M.N."/>
            <person name="Hua S.X."/>
        </authorList>
    </citation>
    <scope>NUCLEOTIDE SEQUENCE [LARGE SCALE GENOMIC DNA]</scope>
    <source>
        <strain evidence="3 4">Marx 270</strain>
    </source>
</reference>
<dbReference type="InterPro" id="IPR035929">
    <property type="entry name" value="CoaB-like_sf"/>
</dbReference>
<dbReference type="AlphaFoldDB" id="A0A0C3KXF5"/>
<dbReference type="SUPFAM" id="SSF102645">
    <property type="entry name" value="CoaB-like"/>
    <property type="match status" value="1"/>
</dbReference>
<evidence type="ECO:0000313" key="4">
    <source>
        <dbReference type="Proteomes" id="UP000054217"/>
    </source>
</evidence>
<keyword evidence="4" id="KW-1185">Reference proteome</keyword>
<dbReference type="InterPro" id="IPR007085">
    <property type="entry name" value="DNA/pantothenate-metab_flavo_C"/>
</dbReference>